<proteinExistence type="predicted"/>
<dbReference type="Pfam" id="PF07811">
    <property type="entry name" value="TadE"/>
    <property type="match status" value="1"/>
</dbReference>
<sequence length="169" mass="17914">MEFALLLPFLLILLIGMSETVTALNTDRKVSQVASSAADLVAQAETISTSEIADIMLAAEQIMLPYSDTPLDVIIASVTFNEDGDPEVDWSRNKAGTAPWTAGSAPPIDIPESIAVAGSSLIVGKSTYTYVPLFASMLQNIFPRATSIALGDTYFLKPRLTTTVTLTGG</sequence>
<organism evidence="2 3">
    <name type="scientific">Roseibium aggregatum</name>
    <dbReference type="NCBI Taxonomy" id="187304"/>
    <lineage>
        <taxon>Bacteria</taxon>
        <taxon>Pseudomonadati</taxon>
        <taxon>Pseudomonadota</taxon>
        <taxon>Alphaproteobacteria</taxon>
        <taxon>Hyphomicrobiales</taxon>
        <taxon>Stappiaceae</taxon>
        <taxon>Roseibium</taxon>
    </lineage>
</organism>
<protein>
    <submittedName>
        <fullName evidence="2">Pilus assembly protein</fullName>
    </submittedName>
</protein>
<comment type="caution">
    <text evidence="2">The sequence shown here is derived from an EMBL/GenBank/DDBJ whole genome shotgun (WGS) entry which is preliminary data.</text>
</comment>
<dbReference type="AlphaFoldDB" id="A0A926S3W4"/>
<evidence type="ECO:0000313" key="3">
    <source>
        <dbReference type="Proteomes" id="UP000598467"/>
    </source>
</evidence>
<accession>A0A926S3W4</accession>
<name>A0A926S3W4_9HYPH</name>
<dbReference type="Proteomes" id="UP000598467">
    <property type="component" value="Unassembled WGS sequence"/>
</dbReference>
<gene>
    <name evidence="2" type="ORF">HK439_00670</name>
</gene>
<feature type="domain" description="TadE-like" evidence="1">
    <location>
        <begin position="2"/>
        <end position="38"/>
    </location>
</feature>
<reference evidence="2" key="1">
    <citation type="submission" date="2020-05" db="EMBL/GenBank/DDBJ databases">
        <title>Identification of trans-AT polyketide cluster in two marine bacteria, producers of a novel glutaramide-containing polyketide sesbanimide D and analogs.</title>
        <authorList>
            <person name="Kacar D."/>
            <person name="Rodriguez P."/>
            <person name="Canedo L."/>
            <person name="Gonzalez E."/>
            <person name="Galan B."/>
            <person name="De La Calle F."/>
            <person name="Garcia J.L."/>
        </authorList>
    </citation>
    <scope>NUCLEOTIDE SEQUENCE</scope>
    <source>
        <strain evidence="2">PHM038</strain>
    </source>
</reference>
<evidence type="ECO:0000313" key="2">
    <source>
        <dbReference type="EMBL" id="MBD1544761.1"/>
    </source>
</evidence>
<evidence type="ECO:0000259" key="1">
    <source>
        <dbReference type="Pfam" id="PF07811"/>
    </source>
</evidence>
<dbReference type="InterPro" id="IPR012495">
    <property type="entry name" value="TadE-like_dom"/>
</dbReference>
<dbReference type="EMBL" id="JABFCZ010000001">
    <property type="protein sequence ID" value="MBD1544761.1"/>
    <property type="molecule type" value="Genomic_DNA"/>
</dbReference>